<dbReference type="OrthoDB" id="9947901at2"/>
<dbReference type="AlphaFoldDB" id="A0A8J3AEW1"/>
<dbReference type="EMBL" id="BMHB01000001">
    <property type="protein sequence ID" value="GGI11544.1"/>
    <property type="molecule type" value="Genomic_DNA"/>
</dbReference>
<name>A0A8J3AEW1_9BACI</name>
<protein>
    <recommendedName>
        <fullName evidence="3">HEAT repeat domain-containing protein</fullName>
    </recommendedName>
</protein>
<reference evidence="2" key="1">
    <citation type="journal article" date="2019" name="Int. J. Syst. Evol. Microbiol.">
        <title>The Global Catalogue of Microorganisms (GCM) 10K type strain sequencing project: providing services to taxonomists for standard genome sequencing and annotation.</title>
        <authorList>
            <consortium name="The Broad Institute Genomics Platform"/>
            <consortium name="The Broad Institute Genome Sequencing Center for Infectious Disease"/>
            <person name="Wu L."/>
            <person name="Ma J."/>
        </authorList>
    </citation>
    <scope>NUCLEOTIDE SEQUENCE [LARGE SCALE GENOMIC DNA]</scope>
    <source>
        <strain evidence="2">CGMCC 1.14993</strain>
    </source>
</reference>
<organism evidence="1 2">
    <name type="scientific">Gottfriedia solisilvae</name>
    <dbReference type="NCBI Taxonomy" id="1516104"/>
    <lineage>
        <taxon>Bacteria</taxon>
        <taxon>Bacillati</taxon>
        <taxon>Bacillota</taxon>
        <taxon>Bacilli</taxon>
        <taxon>Bacillales</taxon>
        <taxon>Bacillaceae</taxon>
        <taxon>Gottfriedia</taxon>
    </lineage>
</organism>
<comment type="caution">
    <text evidence="1">The sequence shown here is derived from an EMBL/GenBank/DDBJ whole genome shotgun (WGS) entry which is preliminary data.</text>
</comment>
<dbReference type="Proteomes" id="UP000626244">
    <property type="component" value="Unassembled WGS sequence"/>
</dbReference>
<accession>A0A8J3AEW1</accession>
<evidence type="ECO:0008006" key="3">
    <source>
        <dbReference type="Google" id="ProtNLM"/>
    </source>
</evidence>
<dbReference type="InterPro" id="IPR016024">
    <property type="entry name" value="ARM-type_fold"/>
</dbReference>
<sequence>MYNFENEIKQINNKQLDDFFGNDYFHDGFILFLDLTEDNILKMKFACEREKSNVQDKAEHWYLNEDYQYNVFFKDCTYLNMEIIDYPVEYINGRFKNSVKLKQMNKESGKSNYHLRMQVAGGGFIDIIFRDFLIQKLTGSLPKFEYSTLSHFEHISKRFEHSLDISEIQKLSVDEDNISRDWAIVHLFILKDTFTYEAAVKALDSTEDDVVIASVFVLGEIAGTELISNLFTLWSNNDFPIMKRHILDSIEKIIERSK</sequence>
<evidence type="ECO:0000313" key="1">
    <source>
        <dbReference type="EMBL" id="GGI11544.1"/>
    </source>
</evidence>
<evidence type="ECO:0000313" key="2">
    <source>
        <dbReference type="Proteomes" id="UP000626244"/>
    </source>
</evidence>
<proteinExistence type="predicted"/>
<keyword evidence="2" id="KW-1185">Reference proteome</keyword>
<dbReference type="RefSeq" id="WP_087999084.1">
    <property type="nucleotide sequence ID" value="NZ_BMHB01000001.1"/>
</dbReference>
<gene>
    <name evidence="1" type="ORF">GCM10007380_08370</name>
</gene>
<dbReference type="SUPFAM" id="SSF48371">
    <property type="entry name" value="ARM repeat"/>
    <property type="match status" value="1"/>
</dbReference>